<dbReference type="SUPFAM" id="SSF141091">
    <property type="entry name" value="L21p-like"/>
    <property type="match status" value="1"/>
</dbReference>
<dbReference type="NCBIfam" id="TIGR00061">
    <property type="entry name" value="L21"/>
    <property type="match status" value="1"/>
</dbReference>
<dbReference type="InterPro" id="IPR028909">
    <property type="entry name" value="bL21-like"/>
</dbReference>
<dbReference type="GO" id="GO:0006412">
    <property type="term" value="P:translation"/>
    <property type="evidence" value="ECO:0007669"/>
    <property type="project" value="UniProtKB-UniRule"/>
</dbReference>
<dbReference type="GO" id="GO:0019843">
    <property type="term" value="F:rRNA binding"/>
    <property type="evidence" value="ECO:0007669"/>
    <property type="project" value="UniProtKB-UniRule"/>
</dbReference>
<keyword evidence="5 6" id="KW-0687">Ribonucleoprotein</keyword>
<evidence type="ECO:0000256" key="7">
    <source>
        <dbReference type="RuleBase" id="RU000562"/>
    </source>
</evidence>
<reference evidence="8 9" key="1">
    <citation type="submission" date="2018-03" db="EMBL/GenBank/DDBJ databases">
        <title>Characteristics and genome of n-alkane degrading marine bacteria Gordonia iterans isolated from crude oil contaminated in Tae-an, South Korea.</title>
        <authorList>
            <person name="Lee S.-S."/>
            <person name="Kim H."/>
        </authorList>
    </citation>
    <scope>NUCLEOTIDE SEQUENCE [LARGE SCALE GENOMIC DNA]</scope>
    <source>
        <strain evidence="8 9">Co17</strain>
    </source>
</reference>
<dbReference type="PROSITE" id="PS01169">
    <property type="entry name" value="RIBOSOMAL_L21"/>
    <property type="match status" value="1"/>
</dbReference>
<dbReference type="GO" id="GO:0005737">
    <property type="term" value="C:cytoplasm"/>
    <property type="evidence" value="ECO:0007669"/>
    <property type="project" value="UniProtKB-ARBA"/>
</dbReference>
<dbReference type="Pfam" id="PF00829">
    <property type="entry name" value="Ribosomal_L21p"/>
    <property type="match status" value="1"/>
</dbReference>
<dbReference type="PANTHER" id="PTHR21349">
    <property type="entry name" value="50S RIBOSOMAL PROTEIN L21"/>
    <property type="match status" value="1"/>
</dbReference>
<dbReference type="InterPro" id="IPR036164">
    <property type="entry name" value="bL21-like_sf"/>
</dbReference>
<dbReference type="OrthoDB" id="9813334at2"/>
<evidence type="ECO:0000256" key="5">
    <source>
        <dbReference type="ARBA" id="ARBA00023274"/>
    </source>
</evidence>
<keyword evidence="9" id="KW-1185">Reference proteome</keyword>
<keyword evidence="3 6" id="KW-0694">RNA-binding</keyword>
<evidence type="ECO:0000256" key="3">
    <source>
        <dbReference type="ARBA" id="ARBA00022884"/>
    </source>
</evidence>
<accession>A0A2S0KF79</accession>
<keyword evidence="4 6" id="KW-0689">Ribosomal protein</keyword>
<dbReference type="InterPro" id="IPR001787">
    <property type="entry name" value="Ribosomal_bL21"/>
</dbReference>
<dbReference type="GO" id="GO:0005840">
    <property type="term" value="C:ribosome"/>
    <property type="evidence" value="ECO:0007669"/>
    <property type="project" value="UniProtKB-KW"/>
</dbReference>
<dbReference type="Proteomes" id="UP000239814">
    <property type="component" value="Chromosome"/>
</dbReference>
<proteinExistence type="inferred from homology"/>
<dbReference type="HAMAP" id="MF_01363">
    <property type="entry name" value="Ribosomal_bL21"/>
    <property type="match status" value="1"/>
</dbReference>
<dbReference type="GO" id="GO:1990904">
    <property type="term" value="C:ribonucleoprotein complex"/>
    <property type="evidence" value="ECO:0007669"/>
    <property type="project" value="UniProtKB-KW"/>
</dbReference>
<comment type="similarity">
    <text evidence="1 6 7">Belongs to the bacterial ribosomal protein bL21 family.</text>
</comment>
<dbReference type="InterPro" id="IPR018258">
    <property type="entry name" value="Ribosomal_bL21_CS"/>
</dbReference>
<keyword evidence="2 6" id="KW-0699">rRNA-binding</keyword>
<dbReference type="KEGG" id="git:C6V83_08780"/>
<dbReference type="AlphaFoldDB" id="A0A2S0KF79"/>
<dbReference type="EMBL" id="CP027433">
    <property type="protein sequence ID" value="AVM00352.1"/>
    <property type="molecule type" value="Genomic_DNA"/>
</dbReference>
<comment type="subunit">
    <text evidence="6">Part of the 50S ribosomal subunit. Contacts protein L20.</text>
</comment>
<evidence type="ECO:0000256" key="4">
    <source>
        <dbReference type="ARBA" id="ARBA00022980"/>
    </source>
</evidence>
<evidence type="ECO:0000313" key="9">
    <source>
        <dbReference type="Proteomes" id="UP000239814"/>
    </source>
</evidence>
<evidence type="ECO:0000313" key="8">
    <source>
        <dbReference type="EMBL" id="AVM00352.1"/>
    </source>
</evidence>
<dbReference type="GO" id="GO:0003735">
    <property type="term" value="F:structural constituent of ribosome"/>
    <property type="evidence" value="ECO:0007669"/>
    <property type="project" value="InterPro"/>
</dbReference>
<sequence>MATYAIAKTGGKQYKVAEGDTVKVEKIEVEPGGSVELPVVLVVDGANLTTDAGALAKASVKAEVVEHVKGPKIRIHKFKNKTGYHKRQGHRQQLTVLKVTGINA</sequence>
<evidence type="ECO:0000256" key="6">
    <source>
        <dbReference type="HAMAP-Rule" id="MF_01363"/>
    </source>
</evidence>
<gene>
    <name evidence="6 8" type="primary">rplU</name>
    <name evidence="8" type="ORF">C6V83_08780</name>
</gene>
<evidence type="ECO:0000256" key="2">
    <source>
        <dbReference type="ARBA" id="ARBA00022730"/>
    </source>
</evidence>
<organism evidence="8 9">
    <name type="scientific">Gordonia iterans</name>
    <dbReference type="NCBI Taxonomy" id="1004901"/>
    <lineage>
        <taxon>Bacteria</taxon>
        <taxon>Bacillati</taxon>
        <taxon>Actinomycetota</taxon>
        <taxon>Actinomycetes</taxon>
        <taxon>Mycobacteriales</taxon>
        <taxon>Gordoniaceae</taxon>
        <taxon>Gordonia</taxon>
    </lineage>
</organism>
<comment type="function">
    <text evidence="6 7">This protein binds to 23S rRNA in the presence of protein L20.</text>
</comment>
<protein>
    <recommendedName>
        <fullName evidence="6">Large ribosomal subunit protein bL21</fullName>
    </recommendedName>
</protein>
<evidence type="ECO:0000256" key="1">
    <source>
        <dbReference type="ARBA" id="ARBA00008563"/>
    </source>
</evidence>
<name>A0A2S0KF79_9ACTN</name>
<dbReference type="PANTHER" id="PTHR21349:SF0">
    <property type="entry name" value="LARGE RIBOSOMAL SUBUNIT PROTEIN BL21M"/>
    <property type="match status" value="1"/>
</dbReference>
<dbReference type="RefSeq" id="WP_105942080.1">
    <property type="nucleotide sequence ID" value="NZ_CP027433.1"/>
</dbReference>